<evidence type="ECO:0000256" key="4">
    <source>
        <dbReference type="ARBA" id="ARBA00022729"/>
    </source>
</evidence>
<dbReference type="Gene3D" id="3.10.105.10">
    <property type="entry name" value="Dipeptide-binding Protein, Domain 3"/>
    <property type="match status" value="1"/>
</dbReference>
<accession>A0AAJ6AM69</accession>
<proteinExistence type="inferred from homology"/>
<evidence type="ECO:0000256" key="2">
    <source>
        <dbReference type="ARBA" id="ARBA00005695"/>
    </source>
</evidence>
<dbReference type="GO" id="GO:0042597">
    <property type="term" value="C:periplasmic space"/>
    <property type="evidence" value="ECO:0007669"/>
    <property type="project" value="UniProtKB-ARBA"/>
</dbReference>
<name>A0AAJ6AM69_9MICC</name>
<keyword evidence="4" id="KW-0732">Signal</keyword>
<feature type="domain" description="Solute-binding protein family 5" evidence="5">
    <location>
        <begin position="20"/>
        <end position="377"/>
    </location>
</feature>
<dbReference type="CDD" id="cd08492">
    <property type="entry name" value="PBP2_NikA_DppA_OppA_like_15"/>
    <property type="match status" value="1"/>
</dbReference>
<organism evidence="6 7">
    <name type="scientific">Auritidibacter ignavus</name>
    <dbReference type="NCBI Taxonomy" id="678932"/>
    <lineage>
        <taxon>Bacteria</taxon>
        <taxon>Bacillati</taxon>
        <taxon>Actinomycetota</taxon>
        <taxon>Actinomycetes</taxon>
        <taxon>Micrococcales</taxon>
        <taxon>Micrococcaceae</taxon>
        <taxon>Auritidibacter</taxon>
    </lineage>
</organism>
<evidence type="ECO:0000313" key="7">
    <source>
        <dbReference type="Proteomes" id="UP001224674"/>
    </source>
</evidence>
<dbReference type="SUPFAM" id="SSF53850">
    <property type="entry name" value="Periplasmic binding protein-like II"/>
    <property type="match status" value="1"/>
</dbReference>
<dbReference type="PANTHER" id="PTHR30290">
    <property type="entry name" value="PERIPLASMIC BINDING COMPONENT OF ABC TRANSPORTER"/>
    <property type="match status" value="1"/>
</dbReference>
<dbReference type="GO" id="GO:0015833">
    <property type="term" value="P:peptide transport"/>
    <property type="evidence" value="ECO:0007669"/>
    <property type="project" value="TreeGrafter"/>
</dbReference>
<dbReference type="PIRSF" id="PIRSF002741">
    <property type="entry name" value="MppA"/>
    <property type="match status" value="1"/>
</dbReference>
<evidence type="ECO:0000313" key="6">
    <source>
        <dbReference type="EMBL" id="WGH93413.1"/>
    </source>
</evidence>
<dbReference type="InterPro" id="IPR039424">
    <property type="entry name" value="SBP_5"/>
</dbReference>
<dbReference type="InterPro" id="IPR030678">
    <property type="entry name" value="Peptide/Ni-bd"/>
</dbReference>
<evidence type="ECO:0000256" key="1">
    <source>
        <dbReference type="ARBA" id="ARBA00004196"/>
    </source>
</evidence>
<dbReference type="AlphaFoldDB" id="A0AAJ6AM69"/>
<dbReference type="GO" id="GO:0030313">
    <property type="term" value="C:cell envelope"/>
    <property type="evidence" value="ECO:0007669"/>
    <property type="project" value="UniProtKB-SubCell"/>
</dbReference>
<dbReference type="Pfam" id="PF00496">
    <property type="entry name" value="SBP_bac_5"/>
    <property type="match status" value="1"/>
</dbReference>
<comment type="subcellular location">
    <subcellularLocation>
        <location evidence="1">Cell envelope</location>
    </subcellularLocation>
</comment>
<keyword evidence="7" id="KW-1185">Reference proteome</keyword>
<gene>
    <name evidence="6" type="ORF">QDX21_00910</name>
</gene>
<reference evidence="6 7" key="1">
    <citation type="submission" date="2023-03" db="EMBL/GenBank/DDBJ databases">
        <title>Complete genome sequences of several Auritidibacter ignavus strains isolated from ear infections.</title>
        <authorList>
            <person name="Baehr T."/>
            <person name="Baumhoegger A.M."/>
        </authorList>
    </citation>
    <scope>NUCLEOTIDE SEQUENCE [LARGE SCALE GENOMIC DNA]</scope>
    <source>
        <strain evidence="6 7">BABAE-6</strain>
    </source>
</reference>
<sequence>MFSTRHLVDSLTDQDPETGEIVPWLATDWEVNDQATEFSFTLRPGVTFSNGEPVTSEVVKANFERILEFGPRGNIARSYLENYEDTEIVNDHEFVVKFSEPNAQFLQATSTHNLGLLASESIELSDDERCQGVIGSGAFVLDSYRPNEGINLVAREDYDWGSPLYENRSAPKISGVSFTVVQESGVRAGLLQSEQVDAIGSVAPQDIPAIEQTDATLHTLTVPGVPMSLRLNHGSPVIQEHAVREAISLAINREQVAEVVYPDGAPAATSILSSTTPGHSDFCEELRYDPERARELLAEAGFTPGDDGILVRDGERLELDFTWSAITATNSGSVELIQQQLSEVGIAAELDEGTPAQWTAKVAEGNYHLDWFNTTRSDADILRTVFDSRLANTSHLPEGYHTDEALSLQATTLDPEAREEAIHQAQKALIEDYTSIPVIDHTNVMATSAEVSGLRFDSDRRIRLYDVTLNRGED</sequence>
<protein>
    <submittedName>
        <fullName evidence="6">ABC transporter substrate-binding protein</fullName>
    </submittedName>
</protein>
<dbReference type="GO" id="GO:0043190">
    <property type="term" value="C:ATP-binding cassette (ABC) transporter complex"/>
    <property type="evidence" value="ECO:0007669"/>
    <property type="project" value="InterPro"/>
</dbReference>
<comment type="similarity">
    <text evidence="2">Belongs to the bacterial solute-binding protein 5 family.</text>
</comment>
<dbReference type="Proteomes" id="UP001224674">
    <property type="component" value="Chromosome"/>
</dbReference>
<dbReference type="GO" id="GO:1904680">
    <property type="term" value="F:peptide transmembrane transporter activity"/>
    <property type="evidence" value="ECO:0007669"/>
    <property type="project" value="TreeGrafter"/>
</dbReference>
<evidence type="ECO:0000256" key="3">
    <source>
        <dbReference type="ARBA" id="ARBA00022448"/>
    </source>
</evidence>
<dbReference type="InterPro" id="IPR000914">
    <property type="entry name" value="SBP_5_dom"/>
</dbReference>
<dbReference type="PANTHER" id="PTHR30290:SF10">
    <property type="entry name" value="PERIPLASMIC OLIGOPEPTIDE-BINDING PROTEIN-RELATED"/>
    <property type="match status" value="1"/>
</dbReference>
<keyword evidence="3" id="KW-0813">Transport</keyword>
<dbReference type="RefSeq" id="WP_279673716.1">
    <property type="nucleotide sequence ID" value="NZ_CP122562.1"/>
</dbReference>
<dbReference type="EMBL" id="CP122566">
    <property type="protein sequence ID" value="WGH93413.1"/>
    <property type="molecule type" value="Genomic_DNA"/>
</dbReference>
<dbReference type="Gene3D" id="3.40.190.10">
    <property type="entry name" value="Periplasmic binding protein-like II"/>
    <property type="match status" value="1"/>
</dbReference>
<evidence type="ECO:0000259" key="5">
    <source>
        <dbReference type="Pfam" id="PF00496"/>
    </source>
</evidence>